<dbReference type="EMBL" id="WBSO01000008">
    <property type="protein sequence ID" value="KAB8297507.1"/>
    <property type="molecule type" value="Genomic_DNA"/>
</dbReference>
<dbReference type="InterPro" id="IPR001451">
    <property type="entry name" value="Hexapep"/>
</dbReference>
<dbReference type="RefSeq" id="WP_167511077.1">
    <property type="nucleotide sequence ID" value="NZ_JBHLXF010000026.1"/>
</dbReference>
<keyword evidence="4" id="KW-1185">Reference proteome</keyword>
<dbReference type="SUPFAM" id="SSF51161">
    <property type="entry name" value="Trimeric LpxA-like enzymes"/>
    <property type="match status" value="1"/>
</dbReference>
<name>A0A6A2WDB4_9BIFI</name>
<protein>
    <submittedName>
        <fullName evidence="3">Glycosyl transferase family 2</fullName>
    </submittedName>
</protein>
<dbReference type="Pfam" id="PF00132">
    <property type="entry name" value="Hexapep"/>
    <property type="match status" value="1"/>
</dbReference>
<organism evidence="3 4">
    <name type="scientific">Bifidobacterium apri</name>
    <dbReference type="NCBI Taxonomy" id="1769423"/>
    <lineage>
        <taxon>Bacteria</taxon>
        <taxon>Bacillati</taxon>
        <taxon>Actinomycetota</taxon>
        <taxon>Actinomycetes</taxon>
        <taxon>Bifidobacteriales</taxon>
        <taxon>Bifidobacteriaceae</taxon>
        <taxon>Bifidobacterium</taxon>
    </lineage>
</organism>
<dbReference type="AlphaFoldDB" id="A0A6A2WDB4"/>
<dbReference type="InterPro" id="IPR050179">
    <property type="entry name" value="Trans_hexapeptide_repeat"/>
</dbReference>
<evidence type="ECO:0000256" key="1">
    <source>
        <dbReference type="ARBA" id="ARBA00022679"/>
    </source>
</evidence>
<reference evidence="3 4" key="1">
    <citation type="submission" date="2019-09" db="EMBL/GenBank/DDBJ databases">
        <title>Characterization of the phylogenetic diversity of two novel species belonging to the genus Bifidobacterium: Bifidobacterium cebidarum sp. nov. and Bifidobacterium leontopitheci sp. nov.</title>
        <authorList>
            <person name="Lugli G.A."/>
            <person name="Duranti S."/>
            <person name="Milani C."/>
            <person name="Turroni F."/>
            <person name="Ventura M."/>
        </authorList>
    </citation>
    <scope>NUCLEOTIDE SEQUENCE [LARGE SCALE GENOMIC DNA]</scope>
    <source>
        <strain evidence="3 4">DSM 100238</strain>
    </source>
</reference>
<dbReference type="Proteomes" id="UP000440041">
    <property type="component" value="Unassembled WGS sequence"/>
</dbReference>
<keyword evidence="1 3" id="KW-0808">Transferase</keyword>
<dbReference type="CDD" id="cd03349">
    <property type="entry name" value="LbH_XAT"/>
    <property type="match status" value="1"/>
</dbReference>
<accession>A0A6A2WDB4</accession>
<evidence type="ECO:0000313" key="4">
    <source>
        <dbReference type="Proteomes" id="UP000440041"/>
    </source>
</evidence>
<dbReference type="InterPro" id="IPR018357">
    <property type="entry name" value="Hexapep_transf_CS"/>
</dbReference>
<dbReference type="InterPro" id="IPR011004">
    <property type="entry name" value="Trimer_LpxA-like_sf"/>
</dbReference>
<dbReference type="PANTHER" id="PTHR43300:SF11">
    <property type="entry name" value="ACETYLTRANSFERASE RV3034C-RELATED"/>
    <property type="match status" value="1"/>
</dbReference>
<keyword evidence="2" id="KW-0677">Repeat</keyword>
<dbReference type="PROSITE" id="PS00101">
    <property type="entry name" value="HEXAPEP_TRANSFERASES"/>
    <property type="match status" value="1"/>
</dbReference>
<evidence type="ECO:0000313" key="3">
    <source>
        <dbReference type="EMBL" id="KAB8297507.1"/>
    </source>
</evidence>
<dbReference type="PANTHER" id="PTHR43300">
    <property type="entry name" value="ACETYLTRANSFERASE"/>
    <property type="match status" value="1"/>
</dbReference>
<comment type="caution">
    <text evidence="3">The sequence shown here is derived from an EMBL/GenBank/DDBJ whole genome shotgun (WGS) entry which is preliminary data.</text>
</comment>
<proteinExistence type="predicted"/>
<dbReference type="Gene3D" id="2.160.10.10">
    <property type="entry name" value="Hexapeptide repeat proteins"/>
    <property type="match status" value="1"/>
</dbReference>
<evidence type="ECO:0000256" key="2">
    <source>
        <dbReference type="ARBA" id="ARBA00022737"/>
    </source>
</evidence>
<sequence length="211" mass="23274">MLEWIKKNIKNLIWKIRNRNNDTTIVNGSFPIQKVTVGDYSYGRLKVVAFGMPNERLVIGRYCSIADDVVFLLGGGHSLDTFSTFPVSAKIFGVPSSICKGPIEIEDDVWIGYRATILSGVHIGRGAVVAAGALVNKDVPAYSIVGGVPARIIRKRISEELITSAIEVDYSNITPQLIKANRKLFTNRVTDKELQEIKVLTVKNANSNKIE</sequence>
<dbReference type="GO" id="GO:0016740">
    <property type="term" value="F:transferase activity"/>
    <property type="evidence" value="ECO:0007669"/>
    <property type="project" value="UniProtKB-KW"/>
</dbReference>
<gene>
    <name evidence="3" type="ORF">DSM100238_1223</name>
</gene>